<dbReference type="RefSeq" id="WP_009197126.1">
    <property type="nucleotide sequence ID" value="NZ_AODQ01000143.1"/>
</dbReference>
<dbReference type="Proteomes" id="UP000011910">
    <property type="component" value="Unassembled WGS sequence"/>
</dbReference>
<evidence type="ECO:0000256" key="2">
    <source>
        <dbReference type="ARBA" id="ARBA00007511"/>
    </source>
</evidence>
<evidence type="ECO:0000256" key="7">
    <source>
        <dbReference type="SAM" id="Phobius"/>
    </source>
</evidence>
<organism evidence="8 9">
    <name type="scientific">Cesiribacter andamanensis AMV16</name>
    <dbReference type="NCBI Taxonomy" id="1279009"/>
    <lineage>
        <taxon>Bacteria</taxon>
        <taxon>Pseudomonadati</taxon>
        <taxon>Bacteroidota</taxon>
        <taxon>Cytophagia</taxon>
        <taxon>Cytophagales</taxon>
        <taxon>Cesiribacteraceae</taxon>
        <taxon>Cesiribacter</taxon>
    </lineage>
</organism>
<feature type="transmembrane region" description="Helical" evidence="7">
    <location>
        <begin position="114"/>
        <end position="136"/>
    </location>
</feature>
<keyword evidence="9" id="KW-1185">Reference proteome</keyword>
<keyword evidence="3 7" id="KW-0812">Transmembrane</keyword>
<dbReference type="NCBIfam" id="TIGR03718">
    <property type="entry name" value="R_switched_Alx"/>
    <property type="match status" value="1"/>
</dbReference>
<name>M7NH16_9BACT</name>
<evidence type="ECO:0000256" key="1">
    <source>
        <dbReference type="ARBA" id="ARBA00004141"/>
    </source>
</evidence>
<dbReference type="PANTHER" id="PTHR30238">
    <property type="entry name" value="MEMBRANE BOUND PREDICTED REDOX MODULATOR"/>
    <property type="match status" value="1"/>
</dbReference>
<feature type="transmembrane region" description="Helical" evidence="7">
    <location>
        <begin position="204"/>
        <end position="229"/>
    </location>
</feature>
<accession>M7NH16</accession>
<protein>
    <submittedName>
        <fullName evidence="8">Inner membrane protein alx</fullName>
    </submittedName>
</protein>
<feature type="transmembrane region" description="Helical" evidence="7">
    <location>
        <begin position="36"/>
        <end position="58"/>
    </location>
</feature>
<feature type="transmembrane region" description="Helical" evidence="7">
    <location>
        <begin position="6"/>
        <end position="24"/>
    </location>
</feature>
<dbReference type="Pfam" id="PF03741">
    <property type="entry name" value="TerC"/>
    <property type="match status" value="1"/>
</dbReference>
<evidence type="ECO:0000313" key="8">
    <source>
        <dbReference type="EMBL" id="EMR01125.1"/>
    </source>
</evidence>
<feature type="region of interest" description="Disordered" evidence="6">
    <location>
        <begin position="319"/>
        <end position="340"/>
    </location>
</feature>
<comment type="similarity">
    <text evidence="2">Belongs to the TerC family.</text>
</comment>
<evidence type="ECO:0000256" key="5">
    <source>
        <dbReference type="ARBA" id="ARBA00023136"/>
    </source>
</evidence>
<feature type="transmembrane region" description="Helical" evidence="7">
    <location>
        <begin position="267"/>
        <end position="286"/>
    </location>
</feature>
<dbReference type="InterPro" id="IPR005496">
    <property type="entry name" value="Integral_membrane_TerC"/>
</dbReference>
<reference evidence="8 9" key="1">
    <citation type="journal article" date="2013" name="Genome Announc.">
        <title>Draft Genome Sequence of Cesiribacter andamanensis Strain AMV16T, Isolated from a Soil Sample from a Mud Volcano in the Andaman Islands, India.</title>
        <authorList>
            <person name="Shivaji S."/>
            <person name="Ara S."/>
            <person name="Begum Z."/>
            <person name="Srinivas T.N."/>
            <person name="Singh A."/>
            <person name="Kumar Pinnaka A."/>
        </authorList>
    </citation>
    <scope>NUCLEOTIDE SEQUENCE [LARGE SCALE GENOMIC DNA]</scope>
    <source>
        <strain evidence="8 9">AMV16</strain>
    </source>
</reference>
<keyword evidence="5 7" id="KW-0472">Membrane</keyword>
<sequence length="340" mass="38713">MELVIWASFIAFILGLLAIDLGVFHKNPQQISYKEAFYWTAVWVGLALLFGGAVYYIYDTNWLDINKRGLSGSAAMLNFYTGFLIEKSLSLDNIFVIALIFTYFKIAPRYQHEVLFWGIIGAMVFRGIMIVVGTAVLEAFHWTTYLFGALLIYSAIRMLSVDEEETDFSKNPLLRLVTKLYPIDWQYEGPKFFIQKEGVKTATVMFVTLVIVEFTDVFFAIDSIPAIFAVTTDPFLVFTSNVFAILGLRTLYFFLVNFMDRFSFIKYSLVFILGFVGIKLMLANHYQFPTLVSLGIIVSMLIAGMIASVIANRQTAGQVPTPLPEKVFSREEEEEEKERV</sequence>
<dbReference type="AlphaFoldDB" id="M7NH16"/>
<proteinExistence type="inferred from homology"/>
<feature type="transmembrane region" description="Helical" evidence="7">
    <location>
        <begin position="292"/>
        <end position="311"/>
    </location>
</feature>
<dbReference type="eggNOG" id="COG0861">
    <property type="taxonomic scope" value="Bacteria"/>
</dbReference>
<evidence type="ECO:0000256" key="6">
    <source>
        <dbReference type="SAM" id="MobiDB-lite"/>
    </source>
</evidence>
<comment type="subcellular location">
    <subcellularLocation>
        <location evidence="1">Membrane</location>
        <topology evidence="1">Multi-pass membrane protein</topology>
    </subcellularLocation>
</comment>
<evidence type="ECO:0000313" key="9">
    <source>
        <dbReference type="Proteomes" id="UP000011910"/>
    </source>
</evidence>
<gene>
    <name evidence="8" type="primary">alx</name>
    <name evidence="8" type="ORF">ADICEAN_03747</name>
</gene>
<feature type="compositionally biased region" description="Acidic residues" evidence="6">
    <location>
        <begin position="331"/>
        <end position="340"/>
    </location>
</feature>
<dbReference type="PATRIC" id="fig|1279009.4.peg.3791"/>
<feature type="transmembrane region" description="Helical" evidence="7">
    <location>
        <begin position="235"/>
        <end position="255"/>
    </location>
</feature>
<feature type="transmembrane region" description="Helical" evidence="7">
    <location>
        <begin position="142"/>
        <end position="160"/>
    </location>
</feature>
<comment type="caution">
    <text evidence="8">The sequence shown here is derived from an EMBL/GenBank/DDBJ whole genome shotgun (WGS) entry which is preliminary data.</text>
</comment>
<evidence type="ECO:0000256" key="4">
    <source>
        <dbReference type="ARBA" id="ARBA00022989"/>
    </source>
</evidence>
<feature type="transmembrane region" description="Helical" evidence="7">
    <location>
        <begin position="78"/>
        <end position="102"/>
    </location>
</feature>
<evidence type="ECO:0000256" key="3">
    <source>
        <dbReference type="ARBA" id="ARBA00022692"/>
    </source>
</evidence>
<dbReference type="EMBL" id="AODQ01000143">
    <property type="protein sequence ID" value="EMR01125.1"/>
    <property type="molecule type" value="Genomic_DNA"/>
</dbReference>
<keyword evidence="4 7" id="KW-1133">Transmembrane helix</keyword>
<dbReference type="InterPro" id="IPR022369">
    <property type="entry name" value="Integral_membrane_TerC_rswitch"/>
</dbReference>
<dbReference type="GO" id="GO:0016020">
    <property type="term" value="C:membrane"/>
    <property type="evidence" value="ECO:0007669"/>
    <property type="project" value="UniProtKB-SubCell"/>
</dbReference>
<dbReference type="PANTHER" id="PTHR30238:SF0">
    <property type="entry name" value="THYLAKOID MEMBRANE PROTEIN TERC, CHLOROPLASTIC"/>
    <property type="match status" value="1"/>
</dbReference>
<dbReference type="OrthoDB" id="9783692at2"/>